<sequence>MLAENIVSTSQPLACQAGLSMLRKGGNAIDAALATAITLTVVEPVNNGIGSDAFAIVFDGKKLNGLNASGKSPAAWTVDHFSKYKTMPLLGWDSVTIPGAVSAWVALSKKYGQLNFKDLFEPAIHFAENGFLVSPITAKLWNQLAIMYKKNRFPEFHETFLPTGKAPKPGELFKNPNQAATLKKIAETEGESFYCGELAKKIIDHANNTGGMITLEDLENHKATWENTITMEYKGLTLHELPPNGQGLAALIMLGILKNFDLSQYEPDSPQSIHLQIEAMKLAFSDAYRYISDQSHLEFDPSLMLSSNYLEERAKLINIKRAQQF</sequence>
<evidence type="ECO:0008006" key="2">
    <source>
        <dbReference type="Google" id="ProtNLM"/>
    </source>
</evidence>
<dbReference type="Gene3D" id="1.10.246.130">
    <property type="match status" value="1"/>
</dbReference>
<dbReference type="SUPFAM" id="SSF56235">
    <property type="entry name" value="N-terminal nucleophile aminohydrolases (Ntn hydrolases)"/>
    <property type="match status" value="1"/>
</dbReference>
<feature type="non-terminal residue" evidence="1">
    <location>
        <position position="325"/>
    </location>
</feature>
<dbReference type="InterPro" id="IPR043138">
    <property type="entry name" value="GGT_lsub"/>
</dbReference>
<dbReference type="Pfam" id="PF01019">
    <property type="entry name" value="G_glu_transpept"/>
    <property type="match status" value="1"/>
</dbReference>
<dbReference type="InterPro" id="IPR029055">
    <property type="entry name" value="Ntn_hydrolases_N"/>
</dbReference>
<proteinExistence type="predicted"/>
<dbReference type="PANTHER" id="PTHR43881:SF1">
    <property type="entry name" value="GAMMA-GLUTAMYLTRANSPEPTIDASE (AFU_ORTHOLOGUE AFUA_4G13580)"/>
    <property type="match status" value="1"/>
</dbReference>
<dbReference type="AlphaFoldDB" id="X1BZR8"/>
<comment type="caution">
    <text evidence="1">The sequence shown here is derived from an EMBL/GenBank/DDBJ whole genome shotgun (WGS) entry which is preliminary data.</text>
</comment>
<organism evidence="1">
    <name type="scientific">marine sediment metagenome</name>
    <dbReference type="NCBI Taxonomy" id="412755"/>
    <lineage>
        <taxon>unclassified sequences</taxon>
        <taxon>metagenomes</taxon>
        <taxon>ecological metagenomes</taxon>
    </lineage>
</organism>
<name>X1BZR8_9ZZZZ</name>
<gene>
    <name evidence="1" type="ORF">S01H4_23007</name>
</gene>
<protein>
    <recommendedName>
        <fullName evidence="2">Gamma-glutamyltransferase</fullName>
    </recommendedName>
</protein>
<evidence type="ECO:0000313" key="1">
    <source>
        <dbReference type="EMBL" id="GAG89713.1"/>
    </source>
</evidence>
<accession>X1BZR8</accession>
<dbReference type="PRINTS" id="PR01210">
    <property type="entry name" value="GGTRANSPTASE"/>
</dbReference>
<reference evidence="1" key="1">
    <citation type="journal article" date="2014" name="Front. Microbiol.">
        <title>High frequency of phylogenetically diverse reductive dehalogenase-homologous genes in deep subseafloor sedimentary metagenomes.</title>
        <authorList>
            <person name="Kawai M."/>
            <person name="Futagami T."/>
            <person name="Toyoda A."/>
            <person name="Takaki Y."/>
            <person name="Nishi S."/>
            <person name="Hori S."/>
            <person name="Arai W."/>
            <person name="Tsubouchi T."/>
            <person name="Morono Y."/>
            <person name="Uchiyama I."/>
            <person name="Ito T."/>
            <person name="Fujiyama A."/>
            <person name="Inagaki F."/>
            <person name="Takami H."/>
        </authorList>
    </citation>
    <scope>NUCLEOTIDE SEQUENCE</scope>
    <source>
        <strain evidence="1">Expedition CK06-06</strain>
    </source>
</reference>
<dbReference type="InterPro" id="IPR052896">
    <property type="entry name" value="GGT-like_enzyme"/>
</dbReference>
<dbReference type="EMBL" id="BART01010619">
    <property type="protein sequence ID" value="GAG89713.1"/>
    <property type="molecule type" value="Genomic_DNA"/>
</dbReference>
<dbReference type="PANTHER" id="PTHR43881">
    <property type="entry name" value="GAMMA-GLUTAMYLTRANSPEPTIDASE (AFU_ORTHOLOGUE AFUA_4G13580)"/>
    <property type="match status" value="1"/>
</dbReference>